<evidence type="ECO:0000313" key="3">
    <source>
        <dbReference type="Proteomes" id="UP000244855"/>
    </source>
</evidence>
<dbReference type="OrthoDB" id="446723at2759"/>
<dbReference type="EMBL" id="KZ805427">
    <property type="protein sequence ID" value="PVH97853.1"/>
    <property type="molecule type" value="Genomic_DNA"/>
</dbReference>
<dbReference type="InterPro" id="IPR029058">
    <property type="entry name" value="AB_hydrolase_fold"/>
</dbReference>
<dbReference type="PANTHER" id="PTHR12277">
    <property type="entry name" value="ALPHA/BETA HYDROLASE DOMAIN-CONTAINING PROTEIN"/>
    <property type="match status" value="1"/>
</dbReference>
<proteinExistence type="predicted"/>
<dbReference type="Gene3D" id="3.40.50.1820">
    <property type="entry name" value="alpha/beta hydrolase"/>
    <property type="match status" value="1"/>
</dbReference>
<name>A0A2V1DJQ4_9PLEO</name>
<dbReference type="Proteomes" id="UP000244855">
    <property type="component" value="Unassembled WGS sequence"/>
</dbReference>
<accession>A0A2V1DJQ4</accession>
<evidence type="ECO:0000256" key="1">
    <source>
        <dbReference type="SAM" id="Phobius"/>
    </source>
</evidence>
<keyword evidence="3" id="KW-1185">Reference proteome</keyword>
<dbReference type="AlphaFoldDB" id="A0A2V1DJQ4"/>
<gene>
    <name evidence="2" type="ORF">DM02DRAFT_643959</name>
</gene>
<evidence type="ECO:0008006" key="4">
    <source>
        <dbReference type="Google" id="ProtNLM"/>
    </source>
</evidence>
<organism evidence="2 3">
    <name type="scientific">Periconia macrospinosa</name>
    <dbReference type="NCBI Taxonomy" id="97972"/>
    <lineage>
        <taxon>Eukaryota</taxon>
        <taxon>Fungi</taxon>
        <taxon>Dikarya</taxon>
        <taxon>Ascomycota</taxon>
        <taxon>Pezizomycotina</taxon>
        <taxon>Dothideomycetes</taxon>
        <taxon>Pleosporomycetidae</taxon>
        <taxon>Pleosporales</taxon>
        <taxon>Massarineae</taxon>
        <taxon>Periconiaceae</taxon>
        <taxon>Periconia</taxon>
    </lineage>
</organism>
<dbReference type="PANTHER" id="PTHR12277:SF81">
    <property type="entry name" value="PROTEIN ABHD13"/>
    <property type="match status" value="1"/>
</dbReference>
<sequence>MPQLVPILKKSYWVLAVLGASWAVFVLALCGSWFQRHALYMHKIHSGFWHNISNPEEFGFAKGQVTPFWLDTSDSEQLFCWHVLPLDVYLENEQEIVQKTAGGVTDDFGSSIGAKFLKKDTKSRVVVNFHGNAGHIAQGWRPSTYRSISGIPHTHLLTCDYRGFGKSSLRNEPYLPTETGLITDSISLVSYILNNLNHPASRTVLLGQSLGTAVTSATALYFADPNSRELPSTLTHPTPALKEPQSFAGVILVSSFTDLGTLLDTYKIGGIIPIFSPLAPYKRIREFLARQILDSWDTRSRLEALVSATAAAKSPLHLTLLHARNDQDITFRLSEQLYTPLESLMLREEGVSSTQERISIHGKERKASGTN</sequence>
<keyword evidence="1" id="KW-0472">Membrane</keyword>
<dbReference type="STRING" id="97972.A0A2V1DJQ4"/>
<keyword evidence="1" id="KW-1133">Transmembrane helix</keyword>
<dbReference type="SUPFAM" id="SSF53474">
    <property type="entry name" value="alpha/beta-Hydrolases"/>
    <property type="match status" value="1"/>
</dbReference>
<evidence type="ECO:0000313" key="2">
    <source>
        <dbReference type="EMBL" id="PVH97853.1"/>
    </source>
</evidence>
<protein>
    <recommendedName>
        <fullName evidence="4">Alpha/beta-hydrolase</fullName>
    </recommendedName>
</protein>
<feature type="transmembrane region" description="Helical" evidence="1">
    <location>
        <begin position="12"/>
        <end position="34"/>
    </location>
</feature>
<reference evidence="2 3" key="1">
    <citation type="journal article" date="2018" name="Sci. Rep.">
        <title>Comparative genomics provides insights into the lifestyle and reveals functional heterogeneity of dark septate endophytic fungi.</title>
        <authorList>
            <person name="Knapp D.G."/>
            <person name="Nemeth J.B."/>
            <person name="Barry K."/>
            <person name="Hainaut M."/>
            <person name="Henrissat B."/>
            <person name="Johnson J."/>
            <person name="Kuo A."/>
            <person name="Lim J.H.P."/>
            <person name="Lipzen A."/>
            <person name="Nolan M."/>
            <person name="Ohm R.A."/>
            <person name="Tamas L."/>
            <person name="Grigoriev I.V."/>
            <person name="Spatafora J.W."/>
            <person name="Nagy L.G."/>
            <person name="Kovacs G.M."/>
        </authorList>
    </citation>
    <scope>NUCLEOTIDE SEQUENCE [LARGE SCALE GENOMIC DNA]</scope>
    <source>
        <strain evidence="2 3">DSE2036</strain>
    </source>
</reference>
<keyword evidence="1" id="KW-0812">Transmembrane</keyword>